<dbReference type="PANTHER" id="PTHR38780">
    <property type="entry name" value="PROTEIN TUSC"/>
    <property type="match status" value="1"/>
</dbReference>
<protein>
    <submittedName>
        <fullName evidence="2">Intracellular sulfur oxidation protein DsrF</fullName>
    </submittedName>
</protein>
<reference evidence="2" key="1">
    <citation type="journal article" date="2017" name="Appl. Environ. Microbiol.">
        <title>Molecular characterization of an Endozoicomonas-like organism causing infection in king scallop Pecten maximus L.</title>
        <authorList>
            <person name="Cano I."/>
            <person name="van Aerle R."/>
            <person name="Ross S."/>
            <person name="Verner-Jeffreys D.W."/>
            <person name="Paley R.K."/>
            <person name="Rimmer G."/>
            <person name="Ryder D."/>
            <person name="Hooper P."/>
            <person name="Stone D."/>
            <person name="Feist S.W."/>
        </authorList>
    </citation>
    <scope>NUCLEOTIDE SEQUENCE</scope>
</reference>
<evidence type="ECO:0000313" key="2">
    <source>
        <dbReference type="EMBL" id="PJE78887.1"/>
    </source>
</evidence>
<evidence type="ECO:0000256" key="1">
    <source>
        <dbReference type="ARBA" id="ARBA00005996"/>
    </source>
</evidence>
<sequence>MDTSVCIISTKSPYRGQLAKEAVDATFVSASYGLTTDLLLMGDGIYQLLDQQHPENLPRKSLLSMLKSLPIYGIESVYVDEDSLKARHICAEELALPVKLLTAKQLPSFINQHNKTLTF</sequence>
<dbReference type="NCBIfam" id="NF001238">
    <property type="entry name" value="PRK00211.1"/>
    <property type="match status" value="1"/>
</dbReference>
<dbReference type="EMBL" id="NSIT01000118">
    <property type="protein sequence ID" value="PJE78887.1"/>
    <property type="molecule type" value="Genomic_DNA"/>
</dbReference>
<organism evidence="2">
    <name type="scientific">invertebrate metagenome</name>
    <dbReference type="NCBI Taxonomy" id="1711999"/>
    <lineage>
        <taxon>unclassified sequences</taxon>
        <taxon>metagenomes</taxon>
        <taxon>organismal metagenomes</taxon>
    </lineage>
</organism>
<dbReference type="AlphaFoldDB" id="A0A2H9T6N0"/>
<accession>A0A2H9T6N0</accession>
<dbReference type="SUPFAM" id="SSF75169">
    <property type="entry name" value="DsrEFH-like"/>
    <property type="match status" value="1"/>
</dbReference>
<dbReference type="InterPro" id="IPR017462">
    <property type="entry name" value="Sulphur_relay_TusC/DsrF"/>
</dbReference>
<dbReference type="PANTHER" id="PTHR38780:SF1">
    <property type="entry name" value="PROTEIN TUSC"/>
    <property type="match status" value="1"/>
</dbReference>
<comment type="similarity">
    <text evidence="1">Belongs to the DsrF/TusC family.</text>
</comment>
<dbReference type="NCBIfam" id="TIGR03010">
    <property type="entry name" value="sulf_tusC_dsrF"/>
    <property type="match status" value="1"/>
</dbReference>
<dbReference type="Pfam" id="PF02635">
    <property type="entry name" value="DsrE"/>
    <property type="match status" value="1"/>
</dbReference>
<dbReference type="Gene3D" id="3.40.1260.10">
    <property type="entry name" value="DsrEFH-like"/>
    <property type="match status" value="1"/>
</dbReference>
<name>A0A2H9T6N0_9ZZZZ</name>
<dbReference type="InterPro" id="IPR027396">
    <property type="entry name" value="DsrEFH-like"/>
</dbReference>
<proteinExistence type="inferred from homology"/>
<dbReference type="InterPro" id="IPR003787">
    <property type="entry name" value="Sulphur_relay_DsrE/F-like"/>
</dbReference>
<comment type="caution">
    <text evidence="2">The sequence shown here is derived from an EMBL/GenBank/DDBJ whole genome shotgun (WGS) entry which is preliminary data.</text>
</comment>
<gene>
    <name evidence="2" type="primary">dsrF</name>
    <name evidence="2" type="ORF">CI610_02160</name>
</gene>